<evidence type="ECO:0000259" key="11">
    <source>
        <dbReference type="PROSITE" id="PS50262"/>
    </source>
</evidence>
<dbReference type="Proteomes" id="UP000291343">
    <property type="component" value="Unassembled WGS sequence"/>
</dbReference>
<dbReference type="STRING" id="195883.A0A482WIK7"/>
<dbReference type="Gene3D" id="1.20.1070.10">
    <property type="entry name" value="Rhodopsin 7-helix transmembrane proteins"/>
    <property type="match status" value="1"/>
</dbReference>
<evidence type="ECO:0000256" key="2">
    <source>
        <dbReference type="ARBA" id="ARBA00010663"/>
    </source>
</evidence>
<dbReference type="OrthoDB" id="5980076at2759"/>
<evidence type="ECO:0000313" key="13">
    <source>
        <dbReference type="Proteomes" id="UP000291343"/>
    </source>
</evidence>
<feature type="transmembrane region" description="Helical" evidence="10">
    <location>
        <begin position="89"/>
        <end position="106"/>
    </location>
</feature>
<feature type="transmembrane region" description="Helical" evidence="10">
    <location>
        <begin position="280"/>
        <end position="301"/>
    </location>
</feature>
<dbReference type="SUPFAM" id="SSF81321">
    <property type="entry name" value="Family A G protein-coupled receptor-like"/>
    <property type="match status" value="1"/>
</dbReference>
<dbReference type="PRINTS" id="PR00237">
    <property type="entry name" value="GPCRRHODOPSN"/>
</dbReference>
<feature type="domain" description="G-protein coupled receptors family 1 profile" evidence="11">
    <location>
        <begin position="27"/>
        <end position="300"/>
    </location>
</feature>
<evidence type="ECO:0000256" key="4">
    <source>
        <dbReference type="ARBA" id="ARBA00022692"/>
    </source>
</evidence>
<name>A0A482WIK7_LAOST</name>
<evidence type="ECO:0000313" key="12">
    <source>
        <dbReference type="EMBL" id="RZF33333.1"/>
    </source>
</evidence>
<evidence type="ECO:0000256" key="1">
    <source>
        <dbReference type="ARBA" id="ARBA00004651"/>
    </source>
</evidence>
<keyword evidence="3" id="KW-1003">Cell membrane</keyword>
<comment type="similarity">
    <text evidence="2">Belongs to the G-protein coupled receptor 1 family.</text>
</comment>
<sequence>MELLWEMDLLWICNIALGLILVISTALNLLVFLVFYKRRGLKKLSNRFVMNMSGVNLVSCWTLPVIATFGSCSSEAQAEAELCMAGRGLATGLCAASVFSVLLIGFDQYLAIVDPLHYPSRITSVRSVVLVSSCWLVSVVVGVAGSYAGGWPCSTLQPSSRIFAAIFAMFFFAIVFLLPFSLLCWMYISIYYAARTNSRKHGYITPEYSMITNEPKNNPYILVYNLRHRISNASMFRYREEARAARVSALVIATGVACWFPFSIQLLLESPVGQLAIPPVMARAAVTLLAMSSVLSALLFAHRNQRIRNDIRKIFGLNANTSNTIVRSTVADTTQFYILGSSFSSAASSSTDNSLAESI</sequence>
<keyword evidence="13" id="KW-1185">Reference proteome</keyword>
<comment type="subcellular location">
    <subcellularLocation>
        <location evidence="1">Cell membrane</location>
        <topology evidence="1">Multi-pass membrane protein</topology>
    </subcellularLocation>
</comment>
<dbReference type="CDD" id="cd00637">
    <property type="entry name" value="7tm_classA_rhodopsin-like"/>
    <property type="match status" value="1"/>
</dbReference>
<evidence type="ECO:0000256" key="10">
    <source>
        <dbReference type="SAM" id="Phobius"/>
    </source>
</evidence>
<dbReference type="PANTHER" id="PTHR22752:SF1">
    <property type="entry name" value="G-PROTEIN COUPLED RECEPTOR 176"/>
    <property type="match status" value="1"/>
</dbReference>
<dbReference type="FunCoup" id="A0A482WIK7">
    <property type="interactions" value="60"/>
</dbReference>
<evidence type="ECO:0000256" key="8">
    <source>
        <dbReference type="ARBA" id="ARBA00023170"/>
    </source>
</evidence>
<keyword evidence="8" id="KW-0675">Receptor</keyword>
<evidence type="ECO:0000256" key="7">
    <source>
        <dbReference type="ARBA" id="ARBA00023136"/>
    </source>
</evidence>
<accession>A0A482WIK7</accession>
<feature type="transmembrane region" description="Helical" evidence="10">
    <location>
        <begin position="127"/>
        <end position="150"/>
    </location>
</feature>
<proteinExistence type="inferred from homology"/>
<protein>
    <recommendedName>
        <fullName evidence="11">G-protein coupled receptors family 1 profile domain-containing protein</fullName>
    </recommendedName>
</protein>
<keyword evidence="4 10" id="KW-0812">Transmembrane</keyword>
<keyword evidence="9" id="KW-0807">Transducer</keyword>
<feature type="transmembrane region" description="Helical" evidence="10">
    <location>
        <begin position="162"/>
        <end position="194"/>
    </location>
</feature>
<dbReference type="AlphaFoldDB" id="A0A482WIK7"/>
<gene>
    <name evidence="12" type="ORF">LSTR_LSTR007678</name>
</gene>
<dbReference type="PROSITE" id="PS50262">
    <property type="entry name" value="G_PROTEIN_RECEP_F1_2"/>
    <property type="match status" value="1"/>
</dbReference>
<feature type="transmembrane region" description="Helical" evidence="10">
    <location>
        <begin position="247"/>
        <end position="268"/>
    </location>
</feature>
<evidence type="ECO:0000256" key="9">
    <source>
        <dbReference type="ARBA" id="ARBA00023224"/>
    </source>
</evidence>
<feature type="transmembrane region" description="Helical" evidence="10">
    <location>
        <begin position="15"/>
        <end position="36"/>
    </location>
</feature>
<evidence type="ECO:0000256" key="6">
    <source>
        <dbReference type="ARBA" id="ARBA00023040"/>
    </source>
</evidence>
<dbReference type="PANTHER" id="PTHR22752">
    <property type="entry name" value="G PROTEIN-COUPLED RECEPTOR"/>
    <property type="match status" value="1"/>
</dbReference>
<evidence type="ECO:0000256" key="3">
    <source>
        <dbReference type="ARBA" id="ARBA00022475"/>
    </source>
</evidence>
<evidence type="ECO:0000256" key="5">
    <source>
        <dbReference type="ARBA" id="ARBA00022989"/>
    </source>
</evidence>
<dbReference type="EMBL" id="QKKF02034243">
    <property type="protein sequence ID" value="RZF33333.1"/>
    <property type="molecule type" value="Genomic_DNA"/>
</dbReference>
<keyword evidence="6" id="KW-0297">G-protein coupled receptor</keyword>
<dbReference type="GO" id="GO:0005886">
    <property type="term" value="C:plasma membrane"/>
    <property type="evidence" value="ECO:0007669"/>
    <property type="project" value="UniProtKB-SubCell"/>
</dbReference>
<organism evidence="12 13">
    <name type="scientific">Laodelphax striatellus</name>
    <name type="common">Small brown planthopper</name>
    <name type="synonym">Delphax striatella</name>
    <dbReference type="NCBI Taxonomy" id="195883"/>
    <lineage>
        <taxon>Eukaryota</taxon>
        <taxon>Metazoa</taxon>
        <taxon>Ecdysozoa</taxon>
        <taxon>Arthropoda</taxon>
        <taxon>Hexapoda</taxon>
        <taxon>Insecta</taxon>
        <taxon>Pterygota</taxon>
        <taxon>Neoptera</taxon>
        <taxon>Paraneoptera</taxon>
        <taxon>Hemiptera</taxon>
        <taxon>Auchenorrhyncha</taxon>
        <taxon>Fulgoroidea</taxon>
        <taxon>Delphacidae</taxon>
        <taxon>Criomorphinae</taxon>
        <taxon>Laodelphax</taxon>
    </lineage>
</organism>
<keyword evidence="7 10" id="KW-0472">Membrane</keyword>
<feature type="transmembrane region" description="Helical" evidence="10">
    <location>
        <begin position="48"/>
        <end position="69"/>
    </location>
</feature>
<comment type="caution">
    <text evidence="12">The sequence shown here is derived from an EMBL/GenBank/DDBJ whole genome shotgun (WGS) entry which is preliminary data.</text>
</comment>
<dbReference type="GO" id="GO:0004930">
    <property type="term" value="F:G protein-coupled receptor activity"/>
    <property type="evidence" value="ECO:0007669"/>
    <property type="project" value="UniProtKB-KW"/>
</dbReference>
<dbReference type="InterPro" id="IPR017452">
    <property type="entry name" value="GPCR_Rhodpsn_7TM"/>
</dbReference>
<dbReference type="InParanoid" id="A0A482WIK7"/>
<reference evidence="12 13" key="1">
    <citation type="journal article" date="2017" name="Gigascience">
        <title>Genome sequence of the small brown planthopper, Laodelphax striatellus.</title>
        <authorList>
            <person name="Zhu J."/>
            <person name="Jiang F."/>
            <person name="Wang X."/>
            <person name="Yang P."/>
            <person name="Bao Y."/>
            <person name="Zhao W."/>
            <person name="Wang W."/>
            <person name="Lu H."/>
            <person name="Wang Q."/>
            <person name="Cui N."/>
            <person name="Li J."/>
            <person name="Chen X."/>
            <person name="Luo L."/>
            <person name="Yu J."/>
            <person name="Kang L."/>
            <person name="Cui F."/>
        </authorList>
    </citation>
    <scope>NUCLEOTIDE SEQUENCE [LARGE SCALE GENOMIC DNA]</scope>
    <source>
        <strain evidence="12">Lst14</strain>
    </source>
</reference>
<dbReference type="InterPro" id="IPR000276">
    <property type="entry name" value="GPCR_Rhodpsn"/>
</dbReference>
<keyword evidence="5 10" id="KW-1133">Transmembrane helix</keyword>
<dbReference type="Pfam" id="PF00001">
    <property type="entry name" value="7tm_1"/>
    <property type="match status" value="1"/>
</dbReference>